<name>A0A4Y1X106_9BACT</name>
<sequence>MKRGWLLALAAACVLGGVRRAAAQYYTWGADAPMKWSAIRTPDVRMIYPDTASGLAARTLHYIRSVQPSIGYGFRHGPMRIPFVMHPENFQSNGLVMYLPKRVEFLSSPAIDSYSMPWYKQLVAHEYRHAVQYNNLDRGLIRVLSRLLGQQGSTVGLLFMPLWALEGDAVMSETMMSSYGRGLQPSFTMAYRAMGRVGRNRRDTRDRRNTDKWFCGSYRDYIPDHYELGYQLCSYAYDRYGENVWDKVAWYGSRNPYVILTTHAALRKYYRTSVGELFRETFDDLERFWDSLPESGDSASTLTPLPEGNHTTYQWPLPLGDTAVLALKTDFDRSTRFVRIDRRTGRERTVCRTGMVSTRPTMAGGRVWWTEYRRSLLFEQRVNSQLCYMDIADGRPRTAVGYRRALYPTAADGALGWIEYAPDGRYTVVVERDGAPEERFEAPEGKELHGLAWDDRTVAWYVLVTDDEGMWLGRIDAEGLHPVTRGARITLSDLRAGGGKLYFGSIASGKDEAHCYDLVARREYRLTASEYGSFDPAPAGGRLLVTTYDRLGYRVAEQAADSLLVPVAPSALPVDLVNPPRRRWAVVNLDTVRFTPADSVRQGERFRAKRYRKGPNLVNVHSWMPLAFNPFAAVDEHVIDLNLGFTLMSQNLLSSAEAYASYGWNRSEGSLVKLGVRYFGLGLRFDLDVSYGGNQLFYSLASYDPVTGNPVYQSQPAPDRYYSVGLSATLPLYFQRGYHTRQLSLSAGWNYSNGMVADLNKIEWENGSIHNIQRIGFNEGLHKLSFGAGFSDQVRLAHRDFAPRWGYALNASYTFDPANADFSNLVSFYGQSYLPGFAPHHSVLLAATYQTSVGGYKFPAGYAPLSYKSTRLIPHGFTSSEIVSNDYTALSLDYQLPVWYPEGGIGSVLYFKRIRLNAGGDYAQFRRPAGSGMEWRRIWSVGGDLIFDFNAFRQPASATSTFKLSCYRPSTGGVWIAGSLGLPF</sequence>
<dbReference type="SUPFAM" id="SSF69304">
    <property type="entry name" value="Tricorn protease N-terminal domain"/>
    <property type="match status" value="1"/>
</dbReference>
<evidence type="ECO:0000256" key="1">
    <source>
        <dbReference type="SAM" id="SignalP"/>
    </source>
</evidence>
<evidence type="ECO:0000313" key="3">
    <source>
        <dbReference type="Proteomes" id="UP000319374"/>
    </source>
</evidence>
<dbReference type="RefSeq" id="WP_232522856.1">
    <property type="nucleotide sequence ID" value="NZ_AP019736.1"/>
</dbReference>
<feature type="signal peptide" evidence="1">
    <location>
        <begin position="1"/>
        <end position="23"/>
    </location>
</feature>
<accession>A0A4Y1X106</accession>
<dbReference type="AlphaFoldDB" id="A0A4Y1X106"/>
<keyword evidence="1" id="KW-0732">Signal</keyword>
<keyword evidence="3" id="KW-1185">Reference proteome</keyword>
<organism evidence="2 3">
    <name type="scientific">Alistipes dispar</name>
    <dbReference type="NCBI Taxonomy" id="2585119"/>
    <lineage>
        <taxon>Bacteria</taxon>
        <taxon>Pseudomonadati</taxon>
        <taxon>Bacteroidota</taxon>
        <taxon>Bacteroidia</taxon>
        <taxon>Bacteroidales</taxon>
        <taxon>Rikenellaceae</taxon>
        <taxon>Alistipes</taxon>
    </lineage>
</organism>
<dbReference type="Proteomes" id="UP000319374">
    <property type="component" value="Chromosome"/>
</dbReference>
<gene>
    <name evidence="2" type="ORF">A5CPEGH6_16210</name>
</gene>
<dbReference type="EMBL" id="AP019736">
    <property type="protein sequence ID" value="BBL06983.1"/>
    <property type="molecule type" value="Genomic_DNA"/>
</dbReference>
<dbReference type="KEGG" id="ada:A5CPEGH6_16210"/>
<feature type="chain" id="PRO_5021403479" evidence="1">
    <location>
        <begin position="24"/>
        <end position="984"/>
    </location>
</feature>
<proteinExistence type="predicted"/>
<protein>
    <submittedName>
        <fullName evidence="2">Uncharacterized protein</fullName>
    </submittedName>
</protein>
<reference evidence="3" key="1">
    <citation type="submission" date="2019-06" db="EMBL/GenBank/DDBJ databases">
        <title>Alistipes onderdonkii subsp. vulgaris subsp. nov., Alistipes dispar sp. nov. and Alistipes communis sp. nov., isolated from human faeces, and creation of Alistipes onderdonkii subsp. onderdonkii subsp. nov.</title>
        <authorList>
            <person name="Sakamoto M."/>
            <person name="Ikeyama N."/>
            <person name="Ogata Y."/>
            <person name="Suda W."/>
            <person name="Iino T."/>
            <person name="Hattori M."/>
            <person name="Ohkuma M."/>
        </authorList>
    </citation>
    <scope>NUCLEOTIDE SEQUENCE [LARGE SCALE GENOMIC DNA]</scope>
    <source>
        <strain evidence="3">5CPEGH6</strain>
    </source>
</reference>
<evidence type="ECO:0000313" key="2">
    <source>
        <dbReference type="EMBL" id="BBL06983.1"/>
    </source>
</evidence>
<dbReference type="GeneID" id="98673605"/>